<evidence type="ECO:0000313" key="6">
    <source>
        <dbReference type="Proteomes" id="UP000184128"/>
    </source>
</evidence>
<dbReference type="EMBL" id="FQUF01000002">
    <property type="protein sequence ID" value="SHE28109.1"/>
    <property type="molecule type" value="Genomic_DNA"/>
</dbReference>
<keyword evidence="3" id="KW-0274">FAD</keyword>
<dbReference type="GO" id="GO:0016491">
    <property type="term" value="F:oxidoreductase activity"/>
    <property type="evidence" value="ECO:0007669"/>
    <property type="project" value="InterPro"/>
</dbReference>
<organism evidence="5 6">
    <name type="scientific">Atopostipes suicloacalis DSM 15692</name>
    <dbReference type="NCBI Taxonomy" id="1121025"/>
    <lineage>
        <taxon>Bacteria</taxon>
        <taxon>Bacillati</taxon>
        <taxon>Bacillota</taxon>
        <taxon>Bacilli</taxon>
        <taxon>Lactobacillales</taxon>
        <taxon>Carnobacteriaceae</taxon>
        <taxon>Atopostipes</taxon>
    </lineage>
</organism>
<keyword evidence="2" id="KW-0285">Flavoprotein</keyword>
<evidence type="ECO:0000256" key="2">
    <source>
        <dbReference type="ARBA" id="ARBA00022630"/>
    </source>
</evidence>
<accession>A0A1M4S7C1</accession>
<dbReference type="PANTHER" id="PTHR43429">
    <property type="entry name" value="PYRIDINE NUCLEOTIDE-DISULFIDE OXIDOREDUCTASE DOMAIN-CONTAINING"/>
    <property type="match status" value="1"/>
</dbReference>
<comment type="cofactor">
    <cofactor evidence="1">
        <name>FAD</name>
        <dbReference type="ChEBI" id="CHEBI:57692"/>
    </cofactor>
</comment>
<evidence type="ECO:0000259" key="4">
    <source>
        <dbReference type="Pfam" id="PF07992"/>
    </source>
</evidence>
<dbReference type="SUPFAM" id="SSF51905">
    <property type="entry name" value="FAD/NAD(P)-binding domain"/>
    <property type="match status" value="1"/>
</dbReference>
<proteinExistence type="predicted"/>
<evidence type="ECO:0000256" key="3">
    <source>
        <dbReference type="ARBA" id="ARBA00022827"/>
    </source>
</evidence>
<protein>
    <submittedName>
        <fullName evidence="5">Pyridine nucleotide-disulphide oxidoreductase</fullName>
    </submittedName>
</protein>
<gene>
    <name evidence="5" type="ORF">SAMN02745249_00096</name>
</gene>
<dbReference type="Gene3D" id="3.50.50.60">
    <property type="entry name" value="FAD/NAD(P)-binding domain"/>
    <property type="match status" value="1"/>
</dbReference>
<dbReference type="Proteomes" id="UP000184128">
    <property type="component" value="Unassembled WGS sequence"/>
</dbReference>
<dbReference type="Pfam" id="PF07992">
    <property type="entry name" value="Pyr_redox_2"/>
    <property type="match status" value="1"/>
</dbReference>
<evidence type="ECO:0000256" key="1">
    <source>
        <dbReference type="ARBA" id="ARBA00001974"/>
    </source>
</evidence>
<dbReference type="AlphaFoldDB" id="A0A1M4S7C1"/>
<evidence type="ECO:0000313" key="5">
    <source>
        <dbReference type="EMBL" id="SHE28109.1"/>
    </source>
</evidence>
<reference evidence="5 6" key="1">
    <citation type="submission" date="2016-11" db="EMBL/GenBank/DDBJ databases">
        <authorList>
            <person name="Jaros S."/>
            <person name="Januszkiewicz K."/>
            <person name="Wedrychowicz H."/>
        </authorList>
    </citation>
    <scope>NUCLEOTIDE SEQUENCE [LARGE SCALE GENOMIC DNA]</scope>
    <source>
        <strain evidence="5 6">DSM 15692</strain>
    </source>
</reference>
<sequence>MKVVIVGGVAGGMSAATRLRRLNEKAEITILEKGPYVSFANCGLPYYVGGEITDRDQLMVQTPEKLKERFNLDVRVHSEAVAIDSQEK</sequence>
<dbReference type="InterPro" id="IPR050260">
    <property type="entry name" value="FAD-bd_OxRdtase"/>
</dbReference>
<dbReference type="InterPro" id="IPR023753">
    <property type="entry name" value="FAD/NAD-binding_dom"/>
</dbReference>
<dbReference type="STRING" id="1121025.SAMN02745249_00096"/>
<feature type="domain" description="FAD/NAD(P)-binding" evidence="4">
    <location>
        <begin position="1"/>
        <end position="87"/>
    </location>
</feature>
<dbReference type="InterPro" id="IPR036188">
    <property type="entry name" value="FAD/NAD-bd_sf"/>
</dbReference>
<name>A0A1M4S7C1_9LACT</name>
<keyword evidence="6" id="KW-1185">Reference proteome</keyword>